<dbReference type="Gene3D" id="1.20.1440.50">
    <property type="entry name" value="Ta0600-like"/>
    <property type="match status" value="1"/>
</dbReference>
<dbReference type="Pfam" id="PF08951">
    <property type="entry name" value="EntA_Immun"/>
    <property type="match status" value="1"/>
</dbReference>
<dbReference type="InterPro" id="IPR015046">
    <property type="entry name" value="LciA_Immunity-like"/>
</dbReference>
<reference evidence="2" key="2">
    <citation type="submission" date="2016-10" db="EMBL/GenBank/DDBJ databases">
        <authorList>
            <person name="de Groot N.N."/>
        </authorList>
    </citation>
    <scope>NUCLEOTIDE SEQUENCE [LARGE SCALE GENOMIC DNA]</scope>
    <source>
        <strain evidence="2">MPL-11</strain>
    </source>
</reference>
<organism evidence="2 4">
    <name type="scientific">Carnobacterium viridans</name>
    <dbReference type="NCBI Taxonomy" id="174587"/>
    <lineage>
        <taxon>Bacteria</taxon>
        <taxon>Bacillati</taxon>
        <taxon>Bacillota</taxon>
        <taxon>Bacilli</taxon>
        <taxon>Lactobacillales</taxon>
        <taxon>Carnobacteriaceae</taxon>
        <taxon>Carnobacterium</taxon>
    </lineage>
</organism>
<evidence type="ECO:0000256" key="1">
    <source>
        <dbReference type="ARBA" id="ARBA00023025"/>
    </source>
</evidence>
<name>A0A1H1CI16_9LACT</name>
<dbReference type="AlphaFoldDB" id="A0A1H1CI16"/>
<keyword evidence="4" id="KW-1185">Reference proteome</keyword>
<protein>
    <submittedName>
        <fullName evidence="2">Enterocin A Immunity</fullName>
    </submittedName>
</protein>
<dbReference type="RefSeq" id="WP_029277006.1">
    <property type="nucleotide sequence ID" value="NZ_CP084917.1"/>
</dbReference>
<evidence type="ECO:0000313" key="4">
    <source>
        <dbReference type="Proteomes" id="UP000199481"/>
    </source>
</evidence>
<dbReference type="GO" id="GO:0030153">
    <property type="term" value="P:bacteriocin immunity"/>
    <property type="evidence" value="ECO:0007669"/>
    <property type="project" value="UniProtKB-KW"/>
</dbReference>
<keyword evidence="1" id="KW-0079">Bacteriocin immunity</keyword>
<accession>A0A1H1CI16</accession>
<evidence type="ECO:0000313" key="3">
    <source>
        <dbReference type="EMBL" id="SDQ64438.1"/>
    </source>
</evidence>
<dbReference type="Proteomes" id="UP000199481">
    <property type="component" value="Unassembled WGS sequence"/>
</dbReference>
<proteinExistence type="predicted"/>
<dbReference type="EMBL" id="FNJW01000009">
    <property type="protein sequence ID" value="SDQ64438.1"/>
    <property type="molecule type" value="Genomic_DNA"/>
</dbReference>
<evidence type="ECO:0000313" key="2">
    <source>
        <dbReference type="EMBL" id="SDQ63861.1"/>
    </source>
</evidence>
<dbReference type="SUPFAM" id="SSF109797">
    <property type="entry name" value="Bacteriocin immunity protein-like"/>
    <property type="match status" value="1"/>
</dbReference>
<sequence length="116" mass="13278">MSDSEKSKELIHDLYNKLSKRTNSSPELLDIIDVLYQVYLKIDTVSNPEALVQRLVNYIYSTGLKGKLYFPKDENNLIADLGVIGQRAGLNGLYKANYGDKSQFYSYFDDNKMPKN</sequence>
<gene>
    <name evidence="2" type="ORF">SAMN04487752_2748</name>
    <name evidence="3" type="ORF">SAMN04487752_2770</name>
</gene>
<dbReference type="EMBL" id="FNJW01000009">
    <property type="protein sequence ID" value="SDQ63861.1"/>
    <property type="molecule type" value="Genomic_DNA"/>
</dbReference>
<dbReference type="OrthoDB" id="1907362at2"/>
<dbReference type="InterPro" id="IPR023130">
    <property type="entry name" value="Ta0600-like_sf"/>
</dbReference>
<reference evidence="4" key="1">
    <citation type="submission" date="2016-10" db="EMBL/GenBank/DDBJ databases">
        <authorList>
            <person name="Varghese N."/>
            <person name="Submissions S."/>
        </authorList>
    </citation>
    <scope>NUCLEOTIDE SEQUENCE [LARGE SCALE GENOMIC DNA]</scope>
    <source>
        <strain evidence="4">MPL-11</strain>
    </source>
</reference>